<accession>A0ABS3RMY8</accession>
<organism evidence="1 2">
    <name type="scientific">Actinomadura violacea</name>
    <dbReference type="NCBI Taxonomy" id="2819934"/>
    <lineage>
        <taxon>Bacteria</taxon>
        <taxon>Bacillati</taxon>
        <taxon>Actinomycetota</taxon>
        <taxon>Actinomycetes</taxon>
        <taxon>Streptosporangiales</taxon>
        <taxon>Thermomonosporaceae</taxon>
        <taxon>Actinomadura</taxon>
    </lineage>
</organism>
<proteinExistence type="predicted"/>
<gene>
    <name evidence="1" type="ORF">J4709_10990</name>
</gene>
<comment type="caution">
    <text evidence="1">The sequence shown here is derived from an EMBL/GenBank/DDBJ whole genome shotgun (WGS) entry which is preliminary data.</text>
</comment>
<dbReference type="Proteomes" id="UP000680206">
    <property type="component" value="Unassembled WGS sequence"/>
</dbReference>
<evidence type="ECO:0000313" key="2">
    <source>
        <dbReference type="Proteomes" id="UP000680206"/>
    </source>
</evidence>
<name>A0ABS3RMY8_9ACTN</name>
<keyword evidence="2" id="KW-1185">Reference proteome</keyword>
<dbReference type="EMBL" id="JAGEPF010000006">
    <property type="protein sequence ID" value="MBO2458098.1"/>
    <property type="molecule type" value="Genomic_DNA"/>
</dbReference>
<evidence type="ECO:0000313" key="1">
    <source>
        <dbReference type="EMBL" id="MBO2458098.1"/>
    </source>
</evidence>
<dbReference type="RefSeq" id="WP_208239776.1">
    <property type="nucleotide sequence ID" value="NZ_JAGEPF010000006.1"/>
</dbReference>
<reference evidence="1 2" key="1">
    <citation type="submission" date="2021-03" db="EMBL/GenBank/DDBJ databases">
        <title>Actinomadura violae sp. nov., isolated from lichen in Thailand.</title>
        <authorList>
            <person name="Kanchanasin P."/>
            <person name="Saeng-In P."/>
            <person name="Phongsopitanun W."/>
            <person name="Yuki M."/>
            <person name="Kudo T."/>
            <person name="Ohkuma M."/>
            <person name="Tanasupawat S."/>
        </authorList>
    </citation>
    <scope>NUCLEOTIDE SEQUENCE [LARGE SCALE GENOMIC DNA]</scope>
    <source>
        <strain evidence="1 2">LCR2-06</strain>
    </source>
</reference>
<protein>
    <submittedName>
        <fullName evidence="1">Uncharacterized protein</fullName>
    </submittedName>
</protein>
<sequence length="184" mass="20806">MKNEFMPEELRVATAHLVTETVDRLQEVLRYSHAPAEWEWPRMVLYRITDAQDTLGMLVGLYAAHALRAGCDPDSVRRYMQTSQQCSRAELPRQQDVDYLYGLMGWPAEDPKATRYTIGKIQRARRGDGDRHEEWTLACVHALQAFACAEPGELDDLPAGISTKAKRVYATLVQQGSEPEPADT</sequence>